<dbReference type="AlphaFoldDB" id="A0A6C0JZ35"/>
<organism evidence="1">
    <name type="scientific">viral metagenome</name>
    <dbReference type="NCBI Taxonomy" id="1070528"/>
    <lineage>
        <taxon>unclassified sequences</taxon>
        <taxon>metagenomes</taxon>
        <taxon>organismal metagenomes</taxon>
    </lineage>
</organism>
<reference evidence="1" key="1">
    <citation type="journal article" date="2020" name="Nature">
        <title>Giant virus diversity and host interactions through global metagenomics.</title>
        <authorList>
            <person name="Schulz F."/>
            <person name="Roux S."/>
            <person name="Paez-Espino D."/>
            <person name="Jungbluth S."/>
            <person name="Walsh D.A."/>
            <person name="Denef V.J."/>
            <person name="McMahon K.D."/>
            <person name="Konstantinidis K.T."/>
            <person name="Eloe-Fadrosh E.A."/>
            <person name="Kyrpides N.C."/>
            <person name="Woyke T."/>
        </authorList>
    </citation>
    <scope>NUCLEOTIDE SEQUENCE</scope>
    <source>
        <strain evidence="1">GVMAG-S-1101165-83</strain>
    </source>
</reference>
<accession>A0A6C0JZ35</accession>
<protein>
    <submittedName>
        <fullName evidence="1">Uncharacterized protein</fullName>
    </submittedName>
</protein>
<evidence type="ECO:0000313" key="1">
    <source>
        <dbReference type="EMBL" id="QHU10729.1"/>
    </source>
</evidence>
<dbReference type="EMBL" id="MN740771">
    <property type="protein sequence ID" value="QHU10729.1"/>
    <property type="molecule type" value="Genomic_DNA"/>
</dbReference>
<sequence>MSVLNEKRCKIHSKITPLAEFAVSLNQLILLQFSIKKFIASSEFVFYKNACLLHFF</sequence>
<proteinExistence type="predicted"/>
<name>A0A6C0JZ35_9ZZZZ</name>